<dbReference type="SUPFAM" id="SSF47220">
    <property type="entry name" value="alpha-catenin/vinculin-like"/>
    <property type="match status" value="1"/>
</dbReference>
<evidence type="ECO:0008006" key="7">
    <source>
        <dbReference type="Google" id="ProtNLM"/>
    </source>
</evidence>
<comment type="caution">
    <text evidence="5">The sequence shown here is derived from an EMBL/GenBank/DDBJ whole genome shotgun (WGS) entry which is preliminary data.</text>
</comment>
<dbReference type="InterPro" id="IPR017997">
    <property type="entry name" value="Vinculin"/>
</dbReference>
<protein>
    <recommendedName>
        <fullName evidence="7">Vinculin/alpha-catenin</fullName>
    </recommendedName>
</protein>
<keyword evidence="3" id="KW-0963">Cytoplasm</keyword>
<comment type="subcellular location">
    <subcellularLocation>
        <location evidence="1">Cytoplasm</location>
    </subcellularLocation>
</comment>
<proteinExistence type="inferred from homology"/>
<dbReference type="Gene3D" id="1.20.120.810">
    <property type="entry name" value="Vinculin, Vh2 four-helix bundle"/>
    <property type="match status" value="1"/>
</dbReference>
<dbReference type="InterPro" id="IPR006077">
    <property type="entry name" value="Vinculin/catenin"/>
</dbReference>
<dbReference type="InterPro" id="IPR036723">
    <property type="entry name" value="Alpha-catenin/vinculin-like_sf"/>
</dbReference>
<keyword evidence="6" id="KW-1185">Reference proteome</keyword>
<dbReference type="AlphaFoldDB" id="A0A1Y2BQH3"/>
<gene>
    <name evidence="5" type="ORF">LY90DRAFT_672939</name>
</gene>
<evidence type="ECO:0000256" key="1">
    <source>
        <dbReference type="ARBA" id="ARBA00004496"/>
    </source>
</evidence>
<dbReference type="Pfam" id="PF01044">
    <property type="entry name" value="Vinculin"/>
    <property type="match status" value="1"/>
</dbReference>
<dbReference type="GO" id="GO:0051015">
    <property type="term" value="F:actin filament binding"/>
    <property type="evidence" value="ECO:0007669"/>
    <property type="project" value="InterPro"/>
</dbReference>
<dbReference type="GO" id="GO:0007155">
    <property type="term" value="P:cell adhesion"/>
    <property type="evidence" value="ECO:0007669"/>
    <property type="project" value="InterPro"/>
</dbReference>
<dbReference type="PANTHER" id="PTHR46180">
    <property type="entry name" value="VINCULIN"/>
    <property type="match status" value="1"/>
</dbReference>
<organism evidence="5 6">
    <name type="scientific">Neocallimastix californiae</name>
    <dbReference type="NCBI Taxonomy" id="1754190"/>
    <lineage>
        <taxon>Eukaryota</taxon>
        <taxon>Fungi</taxon>
        <taxon>Fungi incertae sedis</taxon>
        <taxon>Chytridiomycota</taxon>
        <taxon>Chytridiomycota incertae sedis</taxon>
        <taxon>Neocallimastigomycetes</taxon>
        <taxon>Neocallimastigales</taxon>
        <taxon>Neocallimastigaceae</taxon>
        <taxon>Neocallimastix</taxon>
    </lineage>
</organism>
<dbReference type="Proteomes" id="UP000193920">
    <property type="component" value="Unassembled WGS sequence"/>
</dbReference>
<evidence type="ECO:0000256" key="4">
    <source>
        <dbReference type="ARBA" id="ARBA00023203"/>
    </source>
</evidence>
<keyword evidence="4" id="KW-0009">Actin-binding</keyword>
<dbReference type="EMBL" id="MCOG01000145">
    <property type="protein sequence ID" value="ORY36966.1"/>
    <property type="molecule type" value="Genomic_DNA"/>
</dbReference>
<name>A0A1Y2BQH3_9FUNG</name>
<evidence type="ECO:0000313" key="6">
    <source>
        <dbReference type="Proteomes" id="UP000193920"/>
    </source>
</evidence>
<evidence type="ECO:0000256" key="2">
    <source>
        <dbReference type="ARBA" id="ARBA00008376"/>
    </source>
</evidence>
<evidence type="ECO:0000313" key="5">
    <source>
        <dbReference type="EMBL" id="ORY36966.1"/>
    </source>
</evidence>
<sequence length="602" mass="68688">MFTATASTGVVTITTTKDIISPITNIISQLTNRNNEAEKNNSAIEDISEYSSLVVEQIQNFITNIVLNIIRSQEFDEKLKDEMYDGKLIVEKAVENLLTTVKILKKDPYSKNGRNLLVKATNNILEGITFILNSFDDFNIRRINLLCMNLINYYEECRDNTEASKIVDTVKICSRYYEKLALLATQHIAEFSSTILKKELQSAIDLLIKASPLLMSSCETYLLYSKNEATANGFHNVCNTLIHATEEIRRIVQINEADNTPIIKFGTLTEYINSMDTDEKKMIEAIKNKNANAFNYAQASYDYKSKHFIKEASDIVYSVDDENERNKLQDLVESVRTSSNSVNAMGSKCALQKFDDDLSNANLMNQIKYSTACAKYINGELNCQLMSGMARICHDISNRDYDITSFGNAYMKAIFREGQLQKEDLDRLIMNIDKLNEDYQTMNETVSSKHYSFYTDNIERKIENVDRMKDVLLDALQAIIENPKESNLRKYLKNVAEVWCDQVKALRNSLVVEPGLFTTQELLNNTMGSFTKSIDKLTNESDKLNSDESKQLRKKAITSAKLFLDVAKYEMSNTKNEAYRKELLKNIEAVEKDFTLNKIHSG</sequence>
<dbReference type="STRING" id="1754190.A0A1Y2BQH3"/>
<accession>A0A1Y2BQH3</accession>
<dbReference type="OrthoDB" id="29742at2759"/>
<evidence type="ECO:0000256" key="3">
    <source>
        <dbReference type="ARBA" id="ARBA00022490"/>
    </source>
</evidence>
<reference evidence="5 6" key="1">
    <citation type="submission" date="2016-08" db="EMBL/GenBank/DDBJ databases">
        <title>A Parts List for Fungal Cellulosomes Revealed by Comparative Genomics.</title>
        <authorList>
            <consortium name="DOE Joint Genome Institute"/>
            <person name="Haitjema C.H."/>
            <person name="Gilmore S.P."/>
            <person name="Henske J.K."/>
            <person name="Solomon K.V."/>
            <person name="De Groot R."/>
            <person name="Kuo A."/>
            <person name="Mondo S.J."/>
            <person name="Salamov A.A."/>
            <person name="Labutti K."/>
            <person name="Zhao Z."/>
            <person name="Chiniquy J."/>
            <person name="Barry K."/>
            <person name="Brewer H.M."/>
            <person name="Purvine S.O."/>
            <person name="Wright A.T."/>
            <person name="Boxma B."/>
            <person name="Van Alen T."/>
            <person name="Hackstein J.H."/>
            <person name="Baker S.E."/>
            <person name="Grigoriev I.V."/>
            <person name="O'Malley M.A."/>
        </authorList>
    </citation>
    <scope>NUCLEOTIDE SEQUENCE [LARGE SCALE GENOMIC DNA]</scope>
    <source>
        <strain evidence="5 6">G1</strain>
    </source>
</reference>
<dbReference type="GO" id="GO:0005737">
    <property type="term" value="C:cytoplasm"/>
    <property type="evidence" value="ECO:0007669"/>
    <property type="project" value="UniProtKB-SubCell"/>
</dbReference>
<comment type="similarity">
    <text evidence="2">Belongs to the vinculin/alpha-catenin family.</text>
</comment>